<dbReference type="InterPro" id="IPR011763">
    <property type="entry name" value="COA_CT_C"/>
</dbReference>
<gene>
    <name evidence="3" type="ORF">KDK92_20085</name>
</gene>
<dbReference type="Proteomes" id="UP001056429">
    <property type="component" value="Unassembled WGS sequence"/>
</dbReference>
<dbReference type="EMBL" id="JAGSOJ010000005">
    <property type="protein sequence ID" value="MCM1992043.1"/>
    <property type="molecule type" value="Genomic_DNA"/>
</dbReference>
<dbReference type="InterPro" id="IPR034733">
    <property type="entry name" value="AcCoA_carboxyl_beta"/>
</dbReference>
<feature type="domain" description="CoA carboxyltransferase N-terminal" evidence="1">
    <location>
        <begin position="1"/>
        <end position="240"/>
    </location>
</feature>
<protein>
    <submittedName>
        <fullName evidence="3">Propionyl-CoA carboxylase</fullName>
    </submittedName>
</protein>
<name>A0A9J6P611_9CLOT</name>
<organism evidence="3 4">
    <name type="scientific">Oceanirhabdus seepicola</name>
    <dbReference type="NCBI Taxonomy" id="2828781"/>
    <lineage>
        <taxon>Bacteria</taxon>
        <taxon>Bacillati</taxon>
        <taxon>Bacillota</taxon>
        <taxon>Clostridia</taxon>
        <taxon>Eubacteriales</taxon>
        <taxon>Clostridiaceae</taxon>
        <taxon>Oceanirhabdus</taxon>
    </lineage>
</organism>
<comment type="caution">
    <text evidence="3">The sequence shown here is derived from an EMBL/GenBank/DDBJ whole genome shotgun (WGS) entry which is preliminary data.</text>
</comment>
<accession>A0A9J6P611</accession>
<evidence type="ECO:0000259" key="2">
    <source>
        <dbReference type="PROSITE" id="PS50989"/>
    </source>
</evidence>
<reference evidence="3" key="2">
    <citation type="submission" date="2021-04" db="EMBL/GenBank/DDBJ databases">
        <authorList>
            <person name="Dong X."/>
        </authorList>
    </citation>
    <scope>NUCLEOTIDE SEQUENCE</scope>
    <source>
        <strain evidence="3">ZWT</strain>
    </source>
</reference>
<dbReference type="InterPro" id="IPR051047">
    <property type="entry name" value="AccD/PCCB"/>
</dbReference>
<dbReference type="GO" id="GO:0004658">
    <property type="term" value="F:propionyl-CoA carboxylase activity"/>
    <property type="evidence" value="ECO:0007669"/>
    <property type="project" value="TreeGrafter"/>
</dbReference>
<dbReference type="RefSeq" id="WP_250861189.1">
    <property type="nucleotide sequence ID" value="NZ_JAGSOJ010000005.1"/>
</dbReference>
<dbReference type="PANTHER" id="PTHR43842:SF2">
    <property type="entry name" value="PROPIONYL-COA CARBOXYLASE BETA CHAIN, MITOCHONDRIAL"/>
    <property type="match status" value="1"/>
</dbReference>
<dbReference type="InterPro" id="IPR029045">
    <property type="entry name" value="ClpP/crotonase-like_dom_sf"/>
</dbReference>
<dbReference type="AlphaFoldDB" id="A0A9J6P611"/>
<proteinExistence type="predicted"/>
<dbReference type="PROSITE" id="PS50980">
    <property type="entry name" value="COA_CT_NTER"/>
    <property type="match status" value="1"/>
</dbReference>
<evidence type="ECO:0000313" key="4">
    <source>
        <dbReference type="Proteomes" id="UP001056429"/>
    </source>
</evidence>
<feature type="domain" description="CoA carboxyltransferase C-terminal" evidence="2">
    <location>
        <begin position="237"/>
        <end position="478"/>
    </location>
</feature>
<sequence length="493" mass="54102">MDKVDNLAEIKAKALDDRKVNLQHNLNKGTAKERILSILDEGSFIEIGAMYEKNGGGIIAGHGTINGRLAFICSHDYTVNGGAINKRNGEKICRIMDMAVEMGAPLIQMYDSIGANISEGLDVIETYGKILKRNAKLSGVIPHIAVIAGPVKGLDSLSAGMSDFVFVVEENADMSLNSEKKMTEREGRYITKEELSSVDMCLNSGTAQIRVTNETELSEKVRKLVTYMPSNNKGIVPQDDECYDLNDINPSLNDMVNGGEIKVEDIMNHIVDNDSLIEINKNFESNTITALSKINGLTIGLIGIKGNEDENININTCEKISRFVKICDNFSIPMVNIVNSKGFVVNLSEEKQGLSLMGSKLMSAIGMSDVGKVSLIVGDAIGASYLAFASKEFAYDFVYAWPSARISAGNPIETIKRDFADVITNSEMPRKEEEKIINDKLNEYLDPYKAAYAGFVDDVIVPGETKARLFAVLDMLQTKMVLKYPKKHGSHLI</sequence>
<reference evidence="3" key="1">
    <citation type="journal article" date="2021" name="mSystems">
        <title>Bacteria and Archaea Synergistically Convert Glycine Betaine to Biogenic Methane in the Formosa Cold Seep of the South China Sea.</title>
        <authorList>
            <person name="Li L."/>
            <person name="Zhang W."/>
            <person name="Zhang S."/>
            <person name="Song L."/>
            <person name="Sun Q."/>
            <person name="Zhang H."/>
            <person name="Xiang H."/>
            <person name="Dong X."/>
        </authorList>
    </citation>
    <scope>NUCLEOTIDE SEQUENCE</scope>
    <source>
        <strain evidence="3">ZWT</strain>
    </source>
</reference>
<dbReference type="InterPro" id="IPR011762">
    <property type="entry name" value="COA_CT_N"/>
</dbReference>
<evidence type="ECO:0000259" key="1">
    <source>
        <dbReference type="PROSITE" id="PS50980"/>
    </source>
</evidence>
<dbReference type="Gene3D" id="3.90.226.10">
    <property type="entry name" value="2-enoyl-CoA Hydratase, Chain A, domain 1"/>
    <property type="match status" value="2"/>
</dbReference>
<dbReference type="PANTHER" id="PTHR43842">
    <property type="entry name" value="PROPIONYL-COA CARBOXYLASE BETA CHAIN"/>
    <property type="match status" value="1"/>
</dbReference>
<keyword evidence="4" id="KW-1185">Reference proteome</keyword>
<dbReference type="SUPFAM" id="SSF52096">
    <property type="entry name" value="ClpP/crotonase"/>
    <property type="match status" value="2"/>
</dbReference>
<dbReference type="PROSITE" id="PS50989">
    <property type="entry name" value="COA_CT_CTER"/>
    <property type="match status" value="1"/>
</dbReference>
<dbReference type="Pfam" id="PF01039">
    <property type="entry name" value="Carboxyl_trans"/>
    <property type="match status" value="1"/>
</dbReference>
<evidence type="ECO:0000313" key="3">
    <source>
        <dbReference type="EMBL" id="MCM1992043.1"/>
    </source>
</evidence>